<dbReference type="InterPro" id="IPR041698">
    <property type="entry name" value="Methyltransf_25"/>
</dbReference>
<evidence type="ECO:0000256" key="7">
    <source>
        <dbReference type="SAM" id="MobiDB-lite"/>
    </source>
</evidence>
<sequence>MAEKLTRNEEMEGIEEEEEVEDQLEDWEDWNTDEENSESDFLCLFCDLKYSSIETLWEHCSSAHHFDFRRIRRTLGLDFYDSFKLINYVRYQVAANKCWNCGATCQSNKDLQNHLHEPVSLKDNKLLWEDDKYLKPHMQEDSLLHSFVEDEDDDDDHATQVGREELMNDIGDIVDLEKICMYDENAPDMHPSKPDTINGDIRKEAPCSSSCFTNMGQALVNAVEAREDSGLPNGKQKDRHLQVSLANNAVKEIKNVNEGYFGLYGSFGIHREMIGDKVRMDAYRGAILKNPSLFKGATVLDVGCGTGILSLFAAQAGASRVVAVEASDKMASVATQIAKDNGTLWDGSTGIINVVHGMIEDLDKSSPIPHHSVDVLLSEWMGYCLLYESMLTSVLYARDRWLKPGGAILPDTATMFAAGFGKGGTDIPFWENVYGVNMSCIGREIVQDAARFPIVDVVEGHDIVTDSVVIQTFDLATMRPEEMEFTVSFELGIKLNGSVNNPTDLKSKTTWCYGVVLWFETGFTSRFCKEMPIVLSTSPYSPKTHWSQTIFTFREPIAMASGKHDTDGMAAVGTEACPVVRIQSRISIARAVQHRSIDISLETMGISSDGRKHSWPAQIFNL</sequence>
<dbReference type="OrthoDB" id="7848332at2759"/>
<keyword evidence="3 6" id="KW-0949">S-adenosyl-L-methionine</keyword>
<dbReference type="GO" id="GO:0005634">
    <property type="term" value="C:nucleus"/>
    <property type="evidence" value="ECO:0007669"/>
    <property type="project" value="TreeGrafter"/>
</dbReference>
<dbReference type="InterPro" id="IPR029063">
    <property type="entry name" value="SAM-dependent_MTases_sf"/>
</dbReference>
<dbReference type="FunFam" id="3.40.50.150:FF:000016">
    <property type="entry name" value="Protein arginine N-methyltransferase 6"/>
    <property type="match status" value="1"/>
</dbReference>
<dbReference type="SUPFAM" id="SSF57667">
    <property type="entry name" value="beta-beta-alpha zinc fingers"/>
    <property type="match status" value="1"/>
</dbReference>
<feature type="compositionally biased region" description="Basic and acidic residues" evidence="7">
    <location>
        <begin position="1"/>
        <end position="10"/>
    </location>
</feature>
<feature type="domain" description="Methyltransferase" evidence="9">
    <location>
        <begin position="299"/>
        <end position="406"/>
    </location>
</feature>
<feature type="domain" description="Protein arginine N-methyltransferase" evidence="10">
    <location>
        <begin position="411"/>
        <end position="563"/>
    </location>
</feature>
<keyword evidence="1 6" id="KW-0489">Methyltransferase</keyword>
<feature type="compositionally biased region" description="Acidic residues" evidence="7">
    <location>
        <begin position="11"/>
        <end position="25"/>
    </location>
</feature>
<evidence type="ECO:0000313" key="12">
    <source>
        <dbReference type="Proteomes" id="UP001141806"/>
    </source>
</evidence>
<dbReference type="SUPFAM" id="SSF53335">
    <property type="entry name" value="S-adenosyl-L-methionine-dependent methyltransferases"/>
    <property type="match status" value="1"/>
</dbReference>
<evidence type="ECO:0008006" key="13">
    <source>
        <dbReference type="Google" id="ProtNLM"/>
    </source>
</evidence>
<dbReference type="CDD" id="cd02440">
    <property type="entry name" value="AdoMet_MTases"/>
    <property type="match status" value="1"/>
</dbReference>
<evidence type="ECO:0000256" key="2">
    <source>
        <dbReference type="ARBA" id="ARBA00022679"/>
    </source>
</evidence>
<dbReference type="Pfam" id="PF13649">
    <property type="entry name" value="Methyltransf_25"/>
    <property type="match status" value="1"/>
</dbReference>
<comment type="catalytic activity">
    <reaction evidence="5">
        <text>L-arginyl-[protein] + S-adenosyl-L-methionine = N(omega)-methyl-L-arginyl-[protein] + S-adenosyl-L-homocysteine + H(+)</text>
        <dbReference type="Rhea" id="RHEA:48100"/>
        <dbReference type="Rhea" id="RHEA-COMP:10532"/>
        <dbReference type="Rhea" id="RHEA-COMP:11990"/>
        <dbReference type="ChEBI" id="CHEBI:15378"/>
        <dbReference type="ChEBI" id="CHEBI:29965"/>
        <dbReference type="ChEBI" id="CHEBI:57856"/>
        <dbReference type="ChEBI" id="CHEBI:59789"/>
        <dbReference type="ChEBI" id="CHEBI:65280"/>
    </reaction>
    <physiologicalReaction direction="left-to-right" evidence="5">
        <dbReference type="Rhea" id="RHEA:48101"/>
    </physiologicalReaction>
</comment>
<dbReference type="PROSITE" id="PS51678">
    <property type="entry name" value="SAM_MT_PRMT"/>
    <property type="match status" value="1"/>
</dbReference>
<dbReference type="InterPro" id="IPR041661">
    <property type="entry name" value="ZN622/Rei1/Reh1_Znf-C2H2"/>
</dbReference>
<feature type="domain" description="ZN622/Rei1/Reh1 zinc finger C2H2-type" evidence="8">
    <location>
        <begin position="43"/>
        <end position="116"/>
    </location>
</feature>
<dbReference type="EMBL" id="JAMYWD010000002">
    <property type="protein sequence ID" value="KAJ4978935.1"/>
    <property type="molecule type" value="Genomic_DNA"/>
</dbReference>
<comment type="caution">
    <text evidence="11">The sequence shown here is derived from an EMBL/GenBank/DDBJ whole genome shotgun (WGS) entry which is preliminary data.</text>
</comment>
<dbReference type="InterPro" id="IPR025799">
    <property type="entry name" value="Arg_MeTrfase"/>
</dbReference>
<evidence type="ECO:0000259" key="9">
    <source>
        <dbReference type="Pfam" id="PF13649"/>
    </source>
</evidence>
<dbReference type="AlphaFoldDB" id="A0A9Q0KYD6"/>
<dbReference type="InterPro" id="IPR036236">
    <property type="entry name" value="Znf_C2H2_sf"/>
</dbReference>
<organism evidence="11 12">
    <name type="scientific">Protea cynaroides</name>
    <dbReference type="NCBI Taxonomy" id="273540"/>
    <lineage>
        <taxon>Eukaryota</taxon>
        <taxon>Viridiplantae</taxon>
        <taxon>Streptophyta</taxon>
        <taxon>Embryophyta</taxon>
        <taxon>Tracheophyta</taxon>
        <taxon>Spermatophyta</taxon>
        <taxon>Magnoliopsida</taxon>
        <taxon>Proteales</taxon>
        <taxon>Proteaceae</taxon>
        <taxon>Protea</taxon>
    </lineage>
</organism>
<dbReference type="PANTHER" id="PTHR11006:SF89">
    <property type="entry name" value="PROTEIN ARGININE N-METHYLTRANSFERASE 3-RELATED"/>
    <property type="match status" value="1"/>
</dbReference>
<dbReference type="Proteomes" id="UP001141806">
    <property type="component" value="Unassembled WGS sequence"/>
</dbReference>
<dbReference type="InterPro" id="IPR055135">
    <property type="entry name" value="PRMT_dom"/>
</dbReference>
<reference evidence="11" key="1">
    <citation type="journal article" date="2023" name="Plant J.">
        <title>The genome of the king protea, Protea cynaroides.</title>
        <authorList>
            <person name="Chang J."/>
            <person name="Duong T.A."/>
            <person name="Schoeman C."/>
            <person name="Ma X."/>
            <person name="Roodt D."/>
            <person name="Barker N."/>
            <person name="Li Z."/>
            <person name="Van de Peer Y."/>
            <person name="Mizrachi E."/>
        </authorList>
    </citation>
    <scope>NUCLEOTIDE SEQUENCE</scope>
    <source>
        <tissue evidence="11">Young leaves</tissue>
    </source>
</reference>
<evidence type="ECO:0000313" key="11">
    <source>
        <dbReference type="EMBL" id="KAJ4978935.1"/>
    </source>
</evidence>
<dbReference type="GO" id="GO:0035242">
    <property type="term" value="F:protein-arginine omega-N asymmetric methyltransferase activity"/>
    <property type="evidence" value="ECO:0007669"/>
    <property type="project" value="UniProtKB-EC"/>
</dbReference>
<dbReference type="Gene3D" id="3.40.50.150">
    <property type="entry name" value="Vaccinia Virus protein VP39"/>
    <property type="match status" value="1"/>
</dbReference>
<dbReference type="PANTHER" id="PTHR11006">
    <property type="entry name" value="PROTEIN ARGININE N-METHYLTRANSFERASE"/>
    <property type="match status" value="1"/>
</dbReference>
<evidence type="ECO:0000256" key="3">
    <source>
        <dbReference type="ARBA" id="ARBA00022691"/>
    </source>
</evidence>
<evidence type="ECO:0000256" key="5">
    <source>
        <dbReference type="ARBA" id="ARBA00049303"/>
    </source>
</evidence>
<evidence type="ECO:0000256" key="4">
    <source>
        <dbReference type="ARBA" id="ARBA00047384"/>
    </source>
</evidence>
<evidence type="ECO:0000256" key="6">
    <source>
        <dbReference type="PROSITE-ProRule" id="PRU01015"/>
    </source>
</evidence>
<feature type="region of interest" description="Disordered" evidence="7">
    <location>
        <begin position="1"/>
        <end position="25"/>
    </location>
</feature>
<dbReference type="GO" id="GO:0042054">
    <property type="term" value="F:histone methyltransferase activity"/>
    <property type="evidence" value="ECO:0007669"/>
    <property type="project" value="TreeGrafter"/>
</dbReference>
<keyword evidence="2 6" id="KW-0808">Transferase</keyword>
<accession>A0A9Q0KYD6</accession>
<keyword evidence="12" id="KW-1185">Reference proteome</keyword>
<name>A0A9Q0KYD6_9MAGN</name>
<dbReference type="Pfam" id="PF22528">
    <property type="entry name" value="PRMT_C"/>
    <property type="match status" value="1"/>
</dbReference>
<comment type="catalytic activity">
    <reaction evidence="4">
        <text>L-arginyl-[protein] + 2 S-adenosyl-L-methionine = N(omega),N(omega)-dimethyl-L-arginyl-[protein] + 2 S-adenosyl-L-homocysteine + 2 H(+)</text>
        <dbReference type="Rhea" id="RHEA:48096"/>
        <dbReference type="Rhea" id="RHEA-COMP:10532"/>
        <dbReference type="Rhea" id="RHEA-COMP:11991"/>
        <dbReference type="ChEBI" id="CHEBI:15378"/>
        <dbReference type="ChEBI" id="CHEBI:29965"/>
        <dbReference type="ChEBI" id="CHEBI:57856"/>
        <dbReference type="ChEBI" id="CHEBI:59789"/>
        <dbReference type="ChEBI" id="CHEBI:61897"/>
        <dbReference type="EC" id="2.1.1.319"/>
    </reaction>
    <physiologicalReaction direction="left-to-right" evidence="4">
        <dbReference type="Rhea" id="RHEA:48097"/>
    </physiologicalReaction>
</comment>
<evidence type="ECO:0000259" key="10">
    <source>
        <dbReference type="Pfam" id="PF22528"/>
    </source>
</evidence>
<evidence type="ECO:0000256" key="1">
    <source>
        <dbReference type="ARBA" id="ARBA00022603"/>
    </source>
</evidence>
<protein>
    <recommendedName>
        <fullName evidence="13">Protein arginine methyltransferase 3</fullName>
    </recommendedName>
</protein>
<dbReference type="Pfam" id="PF12756">
    <property type="entry name" value="zf-C2H2_2"/>
    <property type="match status" value="1"/>
</dbReference>
<gene>
    <name evidence="11" type="ORF">NE237_009715</name>
</gene>
<dbReference type="GO" id="GO:0032259">
    <property type="term" value="P:methylation"/>
    <property type="evidence" value="ECO:0007669"/>
    <property type="project" value="UniProtKB-KW"/>
</dbReference>
<dbReference type="Gene3D" id="2.70.160.11">
    <property type="entry name" value="Hnrnp arginine n-methyltransferase1"/>
    <property type="match status" value="1"/>
</dbReference>
<proteinExistence type="predicted"/>
<evidence type="ECO:0000259" key="8">
    <source>
        <dbReference type="Pfam" id="PF12756"/>
    </source>
</evidence>